<feature type="region of interest" description="Disordered" evidence="9">
    <location>
        <begin position="470"/>
        <end position="617"/>
    </location>
</feature>
<evidence type="ECO:0000313" key="11">
    <source>
        <dbReference type="EMBL" id="KAK6188085.1"/>
    </source>
</evidence>
<evidence type="ECO:0000256" key="2">
    <source>
        <dbReference type="ARBA" id="ARBA00007474"/>
    </source>
</evidence>
<feature type="compositionally biased region" description="Basic and acidic residues" evidence="9">
    <location>
        <begin position="709"/>
        <end position="727"/>
    </location>
</feature>
<accession>A0AAN8K945</accession>
<reference evidence="11 12" key="1">
    <citation type="submission" date="2024-01" db="EMBL/GenBank/DDBJ databases">
        <title>The genome of the rayed Mediterranean limpet Patella caerulea (Linnaeus, 1758).</title>
        <authorList>
            <person name="Anh-Thu Weber A."/>
            <person name="Halstead-Nussloch G."/>
        </authorList>
    </citation>
    <scope>NUCLEOTIDE SEQUENCE [LARGE SCALE GENOMIC DNA]</scope>
    <source>
        <strain evidence="11">AATW-2023a</strain>
        <tissue evidence="11">Whole specimen</tissue>
    </source>
</reference>
<feature type="region of interest" description="Disordered" evidence="9">
    <location>
        <begin position="660"/>
        <end position="741"/>
    </location>
</feature>
<feature type="compositionally biased region" description="Basic and acidic residues" evidence="9">
    <location>
        <begin position="484"/>
        <end position="504"/>
    </location>
</feature>
<organism evidence="11 12">
    <name type="scientific">Patella caerulea</name>
    <name type="common">Rayed Mediterranean limpet</name>
    <dbReference type="NCBI Taxonomy" id="87958"/>
    <lineage>
        <taxon>Eukaryota</taxon>
        <taxon>Metazoa</taxon>
        <taxon>Spiralia</taxon>
        <taxon>Lophotrochozoa</taxon>
        <taxon>Mollusca</taxon>
        <taxon>Gastropoda</taxon>
        <taxon>Patellogastropoda</taxon>
        <taxon>Patelloidea</taxon>
        <taxon>Patellidae</taxon>
        <taxon>Patella</taxon>
    </lineage>
</organism>
<protein>
    <submittedName>
        <fullName evidence="11">Uncharacterized protein</fullName>
    </submittedName>
</protein>
<dbReference type="EMBL" id="JAZGQO010000003">
    <property type="protein sequence ID" value="KAK6188085.1"/>
    <property type="molecule type" value="Genomic_DNA"/>
</dbReference>
<feature type="compositionally biased region" description="Polar residues" evidence="9">
    <location>
        <begin position="340"/>
        <end position="372"/>
    </location>
</feature>
<evidence type="ECO:0000256" key="5">
    <source>
        <dbReference type="ARBA" id="ARBA00022989"/>
    </source>
</evidence>
<dbReference type="AlphaFoldDB" id="A0AAN8K945"/>
<feature type="coiled-coil region" evidence="8">
    <location>
        <begin position="90"/>
        <end position="131"/>
    </location>
</feature>
<evidence type="ECO:0000256" key="7">
    <source>
        <dbReference type="ARBA" id="ARBA00023136"/>
    </source>
</evidence>
<feature type="compositionally biased region" description="Polar residues" evidence="9">
    <location>
        <begin position="395"/>
        <end position="434"/>
    </location>
</feature>
<evidence type="ECO:0000256" key="4">
    <source>
        <dbReference type="ARBA" id="ARBA00022968"/>
    </source>
</evidence>
<keyword evidence="12" id="KW-1185">Reference proteome</keyword>
<feature type="compositionally biased region" description="Acidic residues" evidence="9">
    <location>
        <begin position="694"/>
        <end position="708"/>
    </location>
</feature>
<evidence type="ECO:0000256" key="9">
    <source>
        <dbReference type="SAM" id="MobiDB-lite"/>
    </source>
</evidence>
<feature type="compositionally biased region" description="Basic and acidic residues" evidence="9">
    <location>
        <begin position="679"/>
        <end position="688"/>
    </location>
</feature>
<feature type="compositionally biased region" description="Polar residues" evidence="9">
    <location>
        <begin position="308"/>
        <end position="329"/>
    </location>
</feature>
<feature type="compositionally biased region" description="Polar residues" evidence="9">
    <location>
        <begin position="508"/>
        <end position="540"/>
    </location>
</feature>
<name>A0AAN8K945_PATCE</name>
<keyword evidence="3 10" id="KW-0812">Transmembrane</keyword>
<evidence type="ECO:0000256" key="8">
    <source>
        <dbReference type="SAM" id="Coils"/>
    </source>
</evidence>
<feature type="compositionally biased region" description="Basic and acidic residues" evidence="9">
    <location>
        <begin position="547"/>
        <end position="576"/>
    </location>
</feature>
<keyword evidence="4" id="KW-0735">Signal-anchor</keyword>
<keyword evidence="5 10" id="KW-1133">Transmembrane helix</keyword>
<feature type="compositionally biased region" description="Low complexity" evidence="9">
    <location>
        <begin position="280"/>
        <end position="299"/>
    </location>
</feature>
<comment type="caution">
    <text evidence="11">The sequence shown here is derived from an EMBL/GenBank/DDBJ whole genome shotgun (WGS) entry which is preliminary data.</text>
</comment>
<evidence type="ECO:0000256" key="1">
    <source>
        <dbReference type="ARBA" id="ARBA00004606"/>
    </source>
</evidence>
<evidence type="ECO:0000256" key="6">
    <source>
        <dbReference type="ARBA" id="ARBA00023054"/>
    </source>
</evidence>
<feature type="transmembrane region" description="Helical" evidence="10">
    <location>
        <begin position="18"/>
        <end position="35"/>
    </location>
</feature>
<dbReference type="Proteomes" id="UP001347796">
    <property type="component" value="Unassembled WGS sequence"/>
</dbReference>
<dbReference type="PRINTS" id="PR02084">
    <property type="entry name" value="GOLM1CASC4"/>
</dbReference>
<evidence type="ECO:0000313" key="12">
    <source>
        <dbReference type="Proteomes" id="UP001347796"/>
    </source>
</evidence>
<proteinExistence type="inferred from homology"/>
<comment type="similarity">
    <text evidence="2">Belongs to the GOLM family.</text>
</comment>
<feature type="compositionally biased region" description="Low complexity" evidence="9">
    <location>
        <begin position="247"/>
        <end position="258"/>
    </location>
</feature>
<feature type="compositionally biased region" description="Low complexity" evidence="9">
    <location>
        <begin position="216"/>
        <end position="230"/>
    </location>
</feature>
<keyword evidence="7 10" id="KW-0472">Membrane</keyword>
<evidence type="ECO:0000256" key="3">
    <source>
        <dbReference type="ARBA" id="ARBA00022692"/>
    </source>
</evidence>
<dbReference type="GO" id="GO:0016020">
    <property type="term" value="C:membrane"/>
    <property type="evidence" value="ECO:0007669"/>
    <property type="project" value="UniProtKB-SubCell"/>
</dbReference>
<sequence>MAANGRGGMRPSGRSPPFLLIGLTVVLCIVGFNYWNVSSRNNQLSADLTALRDQMRSQTAMRINAEKRSENSASRIRDCEENKSKIKQMFDETKMSIKKSEDRLNTLESELQSASTDLKRCQDDKAACENDKIGINEQLHEVQESLTKKEKEVATQPKCGFEQCKAEIGNIVNILTNTIGKEPIKNSLLQNNIDVSSLMSLAGDSDAIKQGSNSENLQGNLNYQGQQPGQIDSRQPVDPNQQFNKGQNALDNNNQLQAGGFNSQINSRQPVDPNQQFDKGQNAVDNNNNQQQAGGFNPQIDSRKPVDPNQQFNKGLNAVDSKNQPQEVQDNLPYPGGPGHSNNFENVGQSRQDPGNQNQLPPAKLGQSNTDQRIPANADGNQAEPNHVNLDQPGNIDQHNQGTKGQFQPNPDQKGQFPVNNGQSASDQKDQNNPGQIIQNTVQEALKGNTDTEQQKPGQGPVKVGQEQLKVGQEQMRSSQELKPGQEEIKTSQEQIKSDRESIDTPKNPISNDESNLHQKQNKSLESQEQPKSPTQSAIPNQIDKGAPGEDESKKNELIVDNKVTEKSPGKVENIVKDSYNAINEHGGGFRESKNSDNQQLYRSPALEQPNKPLDPLHYASLAKSSVPHSSNINIFNGSPYDQQHDVMIEQMDKGKVNFNIDKPNHQIDGPLDEAVLNPRRDQQDKDYSYGGDGADDVDNTYKDEEEGDKGSRINRAKDEPRRDSIDQLKQSIDDEDIPQQ</sequence>
<feature type="region of interest" description="Disordered" evidence="9">
    <location>
        <begin position="206"/>
        <end position="434"/>
    </location>
</feature>
<dbReference type="InterPro" id="IPR026139">
    <property type="entry name" value="GOLM1/CASC4"/>
</dbReference>
<evidence type="ECO:0000256" key="10">
    <source>
        <dbReference type="SAM" id="Phobius"/>
    </source>
</evidence>
<comment type="subcellular location">
    <subcellularLocation>
        <location evidence="1">Membrane</location>
        <topology evidence="1">Single-pass type II membrane protein</topology>
    </subcellularLocation>
</comment>
<feature type="compositionally biased region" description="Polar residues" evidence="9">
    <location>
        <begin position="260"/>
        <end position="279"/>
    </location>
</feature>
<gene>
    <name evidence="11" type="ORF">SNE40_004345</name>
</gene>
<keyword evidence="6 8" id="KW-0175">Coiled coil</keyword>